<proteinExistence type="predicted"/>
<keyword evidence="3" id="KW-1185">Reference proteome</keyword>
<dbReference type="Gramene" id="PNW73843">
    <property type="protein sequence ID" value="PNW73843"/>
    <property type="gene ID" value="CHLRE_13g575050v5"/>
</dbReference>
<sequence length="415" mass="44584">MLQRARDSLPAESDDEIEELDEDEDASDELHEDEERLRQEEEEEEEEEERRRVQQQVAELQQRWKEQRRAQQEEEQKKAEAIRQRQAVAHSEAAASASSQVSSTQETEPTSKAATCNSLSDGFEPAPAPGTTISTTIATSTRDDAENAPAAQPHTQQQRGEAVAAEPMYEAPRYQAPPQYTQPTQQQPHFYQQQAIGYMAMPGGGGYVALMAPTSLAPMQVPQMPIAVPLGGGGGGSASGSGDGACGLGQAGVQGPPSWQLPPQAGWPAGSQVTWVPVIQPPQQGVFGTLPGMPGAGTYGFMPSVYGATPPMQPTYQGPAYHSGYQPSYVQAQQPTQAQPYMPHHVAQQTQPKAQLPYFMQPRTDARSGRLKDKLAAAAAGTTMAATYVQPASPAGAEDDGDVDDLLHLLVPESR</sequence>
<dbReference type="EMBL" id="CM008974">
    <property type="protein sequence ID" value="PNW73843.1"/>
    <property type="molecule type" value="Genomic_DNA"/>
</dbReference>
<dbReference type="InParanoid" id="A0A2K3CZX7"/>
<dbReference type="RefSeq" id="XP_042917414.1">
    <property type="nucleotide sequence ID" value="XM_043069439.1"/>
</dbReference>
<organism evidence="2 3">
    <name type="scientific">Chlamydomonas reinhardtii</name>
    <name type="common">Chlamydomonas smithii</name>
    <dbReference type="NCBI Taxonomy" id="3055"/>
    <lineage>
        <taxon>Eukaryota</taxon>
        <taxon>Viridiplantae</taxon>
        <taxon>Chlorophyta</taxon>
        <taxon>core chlorophytes</taxon>
        <taxon>Chlorophyceae</taxon>
        <taxon>CS clade</taxon>
        <taxon>Chlamydomonadales</taxon>
        <taxon>Chlamydomonadaceae</taxon>
        <taxon>Chlamydomonas</taxon>
    </lineage>
</organism>
<evidence type="ECO:0000256" key="1">
    <source>
        <dbReference type="SAM" id="MobiDB-lite"/>
    </source>
</evidence>
<feature type="compositionally biased region" description="Low complexity" evidence="1">
    <location>
        <begin position="86"/>
        <end position="111"/>
    </location>
</feature>
<dbReference type="ExpressionAtlas" id="A0A2K3CZX7">
    <property type="expression patterns" value="baseline"/>
</dbReference>
<feature type="region of interest" description="Disordered" evidence="1">
    <location>
        <begin position="1"/>
        <end position="164"/>
    </location>
</feature>
<protein>
    <submittedName>
        <fullName evidence="2">Uncharacterized protein</fullName>
    </submittedName>
</protein>
<dbReference type="Proteomes" id="UP000006906">
    <property type="component" value="Chromosome 13"/>
</dbReference>
<dbReference type="GeneID" id="66055963"/>
<accession>A0A2K3CZX7</accession>
<feature type="compositionally biased region" description="Acidic residues" evidence="1">
    <location>
        <begin position="12"/>
        <end position="32"/>
    </location>
</feature>
<evidence type="ECO:0000313" key="3">
    <source>
        <dbReference type="Proteomes" id="UP000006906"/>
    </source>
</evidence>
<name>A0A2K3CZX7_CHLRE</name>
<dbReference type="AlphaFoldDB" id="A0A2K3CZX7"/>
<evidence type="ECO:0000313" key="2">
    <source>
        <dbReference type="EMBL" id="PNW73843.1"/>
    </source>
</evidence>
<feature type="compositionally biased region" description="Basic and acidic residues" evidence="1">
    <location>
        <begin position="62"/>
        <end position="83"/>
    </location>
</feature>
<feature type="compositionally biased region" description="Low complexity" evidence="1">
    <location>
        <begin position="129"/>
        <end position="140"/>
    </location>
</feature>
<dbReference type="KEGG" id="cre:CHLRE_13g575050v5"/>
<reference evidence="2 3" key="1">
    <citation type="journal article" date="2007" name="Science">
        <title>The Chlamydomonas genome reveals the evolution of key animal and plant functions.</title>
        <authorList>
            <person name="Merchant S.S."/>
            <person name="Prochnik S.E."/>
            <person name="Vallon O."/>
            <person name="Harris E.H."/>
            <person name="Karpowicz S.J."/>
            <person name="Witman G.B."/>
            <person name="Terry A."/>
            <person name="Salamov A."/>
            <person name="Fritz-Laylin L.K."/>
            <person name="Marechal-Drouard L."/>
            <person name="Marshall W.F."/>
            <person name="Qu L.H."/>
            <person name="Nelson D.R."/>
            <person name="Sanderfoot A.A."/>
            <person name="Spalding M.H."/>
            <person name="Kapitonov V.V."/>
            <person name="Ren Q."/>
            <person name="Ferris P."/>
            <person name="Lindquist E."/>
            <person name="Shapiro H."/>
            <person name="Lucas S.M."/>
            <person name="Grimwood J."/>
            <person name="Schmutz J."/>
            <person name="Cardol P."/>
            <person name="Cerutti H."/>
            <person name="Chanfreau G."/>
            <person name="Chen C.L."/>
            <person name="Cognat V."/>
            <person name="Croft M.T."/>
            <person name="Dent R."/>
            <person name="Dutcher S."/>
            <person name="Fernandez E."/>
            <person name="Fukuzawa H."/>
            <person name="Gonzalez-Ballester D."/>
            <person name="Gonzalez-Halphen D."/>
            <person name="Hallmann A."/>
            <person name="Hanikenne M."/>
            <person name="Hippler M."/>
            <person name="Inwood W."/>
            <person name="Jabbari K."/>
            <person name="Kalanon M."/>
            <person name="Kuras R."/>
            <person name="Lefebvre P.A."/>
            <person name="Lemaire S.D."/>
            <person name="Lobanov A.V."/>
            <person name="Lohr M."/>
            <person name="Manuell A."/>
            <person name="Meier I."/>
            <person name="Mets L."/>
            <person name="Mittag M."/>
            <person name="Mittelmeier T."/>
            <person name="Moroney J.V."/>
            <person name="Moseley J."/>
            <person name="Napoli C."/>
            <person name="Nedelcu A.M."/>
            <person name="Niyogi K."/>
            <person name="Novoselov S.V."/>
            <person name="Paulsen I.T."/>
            <person name="Pazour G."/>
            <person name="Purton S."/>
            <person name="Ral J.P."/>
            <person name="Riano-Pachon D.M."/>
            <person name="Riekhof W."/>
            <person name="Rymarquis L."/>
            <person name="Schroda M."/>
            <person name="Stern D."/>
            <person name="Umen J."/>
            <person name="Willows R."/>
            <person name="Wilson N."/>
            <person name="Zimmer S.L."/>
            <person name="Allmer J."/>
            <person name="Balk J."/>
            <person name="Bisova K."/>
            <person name="Chen C.J."/>
            <person name="Elias M."/>
            <person name="Gendler K."/>
            <person name="Hauser C."/>
            <person name="Lamb M.R."/>
            <person name="Ledford H."/>
            <person name="Long J.C."/>
            <person name="Minagawa J."/>
            <person name="Page M.D."/>
            <person name="Pan J."/>
            <person name="Pootakham W."/>
            <person name="Roje S."/>
            <person name="Rose A."/>
            <person name="Stahlberg E."/>
            <person name="Terauchi A.M."/>
            <person name="Yang P."/>
            <person name="Ball S."/>
            <person name="Bowler C."/>
            <person name="Dieckmann C.L."/>
            <person name="Gladyshev V.N."/>
            <person name="Green P."/>
            <person name="Jorgensen R."/>
            <person name="Mayfield S."/>
            <person name="Mueller-Roeber B."/>
            <person name="Rajamani S."/>
            <person name="Sayre R.T."/>
            <person name="Brokstein P."/>
            <person name="Dubchak I."/>
            <person name="Goodstein D."/>
            <person name="Hornick L."/>
            <person name="Huang Y.W."/>
            <person name="Jhaveri J."/>
            <person name="Luo Y."/>
            <person name="Martinez D."/>
            <person name="Ngau W.C."/>
            <person name="Otillar B."/>
            <person name="Poliakov A."/>
            <person name="Porter A."/>
            <person name="Szajkowski L."/>
            <person name="Werner G."/>
            <person name="Zhou K."/>
            <person name="Grigoriev I.V."/>
            <person name="Rokhsar D.S."/>
            <person name="Grossman A.R."/>
        </authorList>
    </citation>
    <scope>NUCLEOTIDE SEQUENCE [LARGE SCALE GENOMIC DNA]</scope>
    <source>
        <strain evidence="3">CC-503</strain>
    </source>
</reference>
<gene>
    <name evidence="2" type="ORF">CHLRE_13g575050v5</name>
</gene>